<dbReference type="Pfam" id="PF00620">
    <property type="entry name" value="RhoGAP"/>
    <property type="match status" value="1"/>
</dbReference>
<dbReference type="GO" id="GO:0007264">
    <property type="term" value="P:small GTPase-mediated signal transduction"/>
    <property type="evidence" value="ECO:0007669"/>
    <property type="project" value="TreeGrafter"/>
</dbReference>
<dbReference type="GO" id="GO:0005737">
    <property type="term" value="C:cytoplasm"/>
    <property type="evidence" value="ECO:0007669"/>
    <property type="project" value="TreeGrafter"/>
</dbReference>
<feature type="compositionally biased region" description="Polar residues" evidence="2">
    <location>
        <begin position="730"/>
        <end position="750"/>
    </location>
</feature>
<feature type="domain" description="F-BAR" evidence="4">
    <location>
        <begin position="4"/>
        <end position="435"/>
    </location>
</feature>
<dbReference type="EMBL" id="JAEPRB010000108">
    <property type="protein sequence ID" value="KAG2221470.1"/>
    <property type="molecule type" value="Genomic_DNA"/>
</dbReference>
<dbReference type="AlphaFoldDB" id="A0A8H7S2I3"/>
<dbReference type="InterPro" id="IPR031160">
    <property type="entry name" value="F_BAR_dom"/>
</dbReference>
<dbReference type="InterPro" id="IPR001060">
    <property type="entry name" value="FCH_dom"/>
</dbReference>
<feature type="non-terminal residue" evidence="5">
    <location>
        <position position="1"/>
    </location>
</feature>
<reference evidence="5 6" key="1">
    <citation type="submission" date="2020-12" db="EMBL/GenBank/DDBJ databases">
        <title>Metabolic potential, ecology and presence of endohyphal bacteria is reflected in genomic diversity of Mucoromycotina.</title>
        <authorList>
            <person name="Muszewska A."/>
            <person name="Okrasinska A."/>
            <person name="Steczkiewicz K."/>
            <person name="Drgas O."/>
            <person name="Orlowska M."/>
            <person name="Perlinska-Lenart U."/>
            <person name="Aleksandrzak-Piekarczyk T."/>
            <person name="Szatraj K."/>
            <person name="Zielenkiewicz U."/>
            <person name="Pilsyk S."/>
            <person name="Malc E."/>
            <person name="Mieczkowski P."/>
            <person name="Kruszewska J.S."/>
            <person name="Biernat P."/>
            <person name="Pawlowska J."/>
        </authorList>
    </citation>
    <scope>NUCLEOTIDE SEQUENCE [LARGE SCALE GENOMIC DNA]</scope>
    <source>
        <strain evidence="5 6">CBS 142.35</strain>
    </source>
</reference>
<evidence type="ECO:0000259" key="4">
    <source>
        <dbReference type="PROSITE" id="PS51741"/>
    </source>
</evidence>
<dbReference type="SMART" id="SM00055">
    <property type="entry name" value="FCH"/>
    <property type="match status" value="1"/>
</dbReference>
<dbReference type="SMART" id="SM00324">
    <property type="entry name" value="RhoGAP"/>
    <property type="match status" value="1"/>
</dbReference>
<evidence type="ECO:0008006" key="7">
    <source>
        <dbReference type="Google" id="ProtNLM"/>
    </source>
</evidence>
<keyword evidence="6" id="KW-1185">Reference proteome</keyword>
<dbReference type="GO" id="GO:0005886">
    <property type="term" value="C:plasma membrane"/>
    <property type="evidence" value="ECO:0007669"/>
    <property type="project" value="TreeGrafter"/>
</dbReference>
<feature type="compositionally biased region" description="Polar residues" evidence="2">
    <location>
        <begin position="805"/>
        <end position="832"/>
    </location>
</feature>
<dbReference type="InterPro" id="IPR008936">
    <property type="entry name" value="Rho_GTPase_activation_prot"/>
</dbReference>
<evidence type="ECO:0000256" key="1">
    <source>
        <dbReference type="PROSITE-ProRule" id="PRU01077"/>
    </source>
</evidence>
<dbReference type="PROSITE" id="PS51741">
    <property type="entry name" value="F_BAR"/>
    <property type="match status" value="1"/>
</dbReference>
<dbReference type="GO" id="GO:0005096">
    <property type="term" value="F:GTPase activator activity"/>
    <property type="evidence" value="ECO:0007669"/>
    <property type="project" value="TreeGrafter"/>
</dbReference>
<protein>
    <recommendedName>
        <fullName evidence="7">Rho-GAP domain-containing protein</fullName>
    </recommendedName>
</protein>
<accession>A0A8H7S2I3</accession>
<dbReference type="PANTHER" id="PTHR23065">
    <property type="entry name" value="PROLINE-SERINE-THREONINE PHOSPHATASE INTERACTING PROTEIN 1"/>
    <property type="match status" value="1"/>
</dbReference>
<gene>
    <name evidence="5" type="ORF">INT45_005011</name>
</gene>
<dbReference type="PROSITE" id="PS50238">
    <property type="entry name" value="RHOGAP"/>
    <property type="match status" value="1"/>
</dbReference>
<proteinExistence type="predicted"/>
<feature type="domain" description="Rho-GAP" evidence="3">
    <location>
        <begin position="470"/>
        <end position="710"/>
    </location>
</feature>
<feature type="compositionally biased region" description="Polar residues" evidence="2">
    <location>
        <begin position="843"/>
        <end position="861"/>
    </location>
</feature>
<dbReference type="GO" id="GO:0007010">
    <property type="term" value="P:cytoskeleton organization"/>
    <property type="evidence" value="ECO:0007669"/>
    <property type="project" value="TreeGrafter"/>
</dbReference>
<organism evidence="5 6">
    <name type="scientific">Circinella minor</name>
    <dbReference type="NCBI Taxonomy" id="1195481"/>
    <lineage>
        <taxon>Eukaryota</taxon>
        <taxon>Fungi</taxon>
        <taxon>Fungi incertae sedis</taxon>
        <taxon>Mucoromycota</taxon>
        <taxon>Mucoromycotina</taxon>
        <taxon>Mucoromycetes</taxon>
        <taxon>Mucorales</taxon>
        <taxon>Lichtheimiaceae</taxon>
        <taxon>Circinella</taxon>
    </lineage>
</organism>
<feature type="region of interest" description="Disordered" evidence="2">
    <location>
        <begin position="799"/>
        <end position="923"/>
    </location>
</feature>
<dbReference type="Proteomes" id="UP000646827">
    <property type="component" value="Unassembled WGS sequence"/>
</dbReference>
<name>A0A8H7S2I3_9FUNG</name>
<dbReference type="SUPFAM" id="SSF48350">
    <property type="entry name" value="GTPase activation domain, GAP"/>
    <property type="match status" value="1"/>
</dbReference>
<dbReference type="GO" id="GO:0000935">
    <property type="term" value="C:division septum"/>
    <property type="evidence" value="ECO:0007669"/>
    <property type="project" value="TreeGrafter"/>
</dbReference>
<feature type="region of interest" description="Disordered" evidence="2">
    <location>
        <begin position="730"/>
        <end position="774"/>
    </location>
</feature>
<dbReference type="PANTHER" id="PTHR23065:SF17">
    <property type="entry name" value="RHO-GTPASE-ACTIVATING PROTEIN RGD2"/>
    <property type="match status" value="1"/>
</dbReference>
<dbReference type="InterPro" id="IPR000198">
    <property type="entry name" value="RhoGAP_dom"/>
</dbReference>
<evidence type="ECO:0000313" key="6">
    <source>
        <dbReference type="Proteomes" id="UP000646827"/>
    </source>
</evidence>
<feature type="compositionally biased region" description="Low complexity" evidence="2">
    <location>
        <begin position="757"/>
        <end position="770"/>
    </location>
</feature>
<keyword evidence="1" id="KW-0175">Coiled coil</keyword>
<sequence>MPHHPFYTSFWSPNASQNGIPDFSHGLNVLHQKLQQSIEENQVIAEYLQKRATVEQAYAEHLTTLDKDNVLNDDKAFDRDIGAGLKKCFEVVRCESSESAKTHQQRANNLIDQVLDPLSRFTKRYERIVTQSKKQMDDQISLFVESFKSLDQSSIQYVGKCRTVQSMCPEYKHPDDPIWIDDWMFTRIQVCRLLEQLDNKEMMGQEILKYIIKQQQAMSYNNSQEQQAVGADEVSSRHSNVSGWSIATTDLGPRFDDPEKDSETFCQALVNQGYLKASSSTTNTGTTNEFSQNVYYVVEYPNIGIPGTTYSEFLAEQSKSSDPSSSGMGSLFGRWGRSSNGNVTEQACNRAIHEMDQADKGYRNCVKEVDRIRMETEEEIFSHYEEMESLELERIQTIKQAFVSTAAILSNSIPFYKELYDRMMLYQETLKPDKDVQFIVEQYHTGRFCPRPPLYVNYFHGAAIDQLFGVSLEEYAHIHKVVVPPLISQGLSAIESSKFFTNLQRRYENACFKFRRRKKKVVRGKKNNNNNNSSLNFYYINVERTKMWTSEIQLDQAHEARERLNIPSLSLVLMSQNLERYDVMVLASLIRLYLLELPECLLTFELYDPIKLLYTNQHLDNNLRLASIGKLLTTLPASNFYTLKELLEHFHRLLAYSDNDETDQEEILHELASHFCHVLIRPQLASTLNSHDRHPYRLIRDLISNVETIFSEDAIKAHEEYSNRRIIVAPSSNTSNENGHPSSTNNSSVKEPSLEMSSSAASTTSSIASTQLATPTRETNNGVIQHHNNNNNNILAQQKEKHSDPTTQGHNHITSNNNSNRQPEFPLSSSPPQRRRTLLSFMRRSSSTSTAELARSATMSAASPHRPIPVPSSSTLFEDPDETPSHSRRPGRASAEPPTRPRSSFTLDELPGKRRVSDEPTTTTTILFNNSSFSENHKLHKPKDIIIPSTTNINNNNVTNRTITDSPLLVQLDINEPPGPAPPPKDKTQN</sequence>
<dbReference type="SUPFAM" id="SSF103657">
    <property type="entry name" value="BAR/IMD domain-like"/>
    <property type="match status" value="1"/>
</dbReference>
<comment type="caution">
    <text evidence="5">The sequence shown here is derived from an EMBL/GenBank/DDBJ whole genome shotgun (WGS) entry which is preliminary data.</text>
</comment>
<dbReference type="OrthoDB" id="2155291at2759"/>
<dbReference type="Pfam" id="PF00611">
    <property type="entry name" value="FCH"/>
    <property type="match status" value="1"/>
</dbReference>
<dbReference type="Gene3D" id="1.20.1270.60">
    <property type="entry name" value="Arfaptin homology (AH) domain/BAR domain"/>
    <property type="match status" value="2"/>
</dbReference>
<evidence type="ECO:0000256" key="2">
    <source>
        <dbReference type="SAM" id="MobiDB-lite"/>
    </source>
</evidence>
<evidence type="ECO:0000259" key="3">
    <source>
        <dbReference type="PROSITE" id="PS50238"/>
    </source>
</evidence>
<dbReference type="InterPro" id="IPR027267">
    <property type="entry name" value="AH/BAR_dom_sf"/>
</dbReference>
<dbReference type="Gene3D" id="1.10.555.10">
    <property type="entry name" value="Rho GTPase activation protein"/>
    <property type="match status" value="1"/>
</dbReference>
<evidence type="ECO:0000313" key="5">
    <source>
        <dbReference type="EMBL" id="KAG2221470.1"/>
    </source>
</evidence>